<keyword evidence="9" id="KW-1185">Reference proteome</keyword>
<keyword evidence="7" id="KW-1133">Transmembrane helix</keyword>
<keyword evidence="4" id="KW-0479">Metal-binding</keyword>
<evidence type="ECO:0000256" key="1">
    <source>
        <dbReference type="ARBA" id="ARBA00001971"/>
    </source>
</evidence>
<gene>
    <name evidence="8" type="ORF">QC761_610300</name>
</gene>
<dbReference type="SUPFAM" id="SSF48264">
    <property type="entry name" value="Cytochrome P450"/>
    <property type="match status" value="1"/>
</dbReference>
<dbReference type="Proteomes" id="UP001322138">
    <property type="component" value="Unassembled WGS sequence"/>
</dbReference>
<keyword evidence="6" id="KW-0503">Monooxygenase</keyword>
<dbReference type="EMBL" id="JAFFGZ010000008">
    <property type="protein sequence ID" value="KAK4641205.1"/>
    <property type="molecule type" value="Genomic_DNA"/>
</dbReference>
<dbReference type="InterPro" id="IPR001128">
    <property type="entry name" value="Cyt_P450"/>
</dbReference>
<dbReference type="PANTHER" id="PTHR24305:SF232">
    <property type="entry name" value="P450, PUTATIVE (EUROFUNG)-RELATED"/>
    <property type="match status" value="1"/>
</dbReference>
<evidence type="ECO:0000256" key="7">
    <source>
        <dbReference type="SAM" id="Phobius"/>
    </source>
</evidence>
<evidence type="ECO:0000256" key="2">
    <source>
        <dbReference type="ARBA" id="ARBA00010617"/>
    </source>
</evidence>
<proteinExistence type="inferred from homology"/>
<sequence length="563" mass="63665">MDRLTSPFEDDSPHRYLIALAIVPVLLFALYQYLLPKPIPGIAYNPSAAKSLLGDVSEMIAEPNGRVPRLVRQASPQDELPHLPIFIKPFSQPWVLLSDFRESRDILTRRHKEFDKSSFLSDGMACMGALHGIYMTDHKFRANRQLIHDLMTSTFLNGHVGPAIYNKGSELMRLFEMKVRLARGRPFSVKKDFEYASLDCMLEFAFGRNWVDTAVGEQVKVVGGLTEDSLVIPVSVDEPVDFPLGEISVYEAPEIVEKTINAIMPKLQTWWWSQQGWYKKIFDDKEKAMKAQGKIETGVEHMLMREAARAEKEGREPDFESQVFRDELFGDIVGGHHTTSGAMMWLTKYLTDDPTIQSKLRSVLHSTLSAAHQKGRLFTFEEIRHAKLPYLDAIIEEMLRINAVPVTREAVVDTTVLGCPIKKGTQVFFMSNGPGFLSPSFPVDEAKRSDTSRLSKRANDSWDERQDLARFDPERWLVRKTDGTGVTADGVDFDGAAGPQLLFGLGPRTCWGRRLAHMEMKVIIAMLVWTFQLERTPPELSGYGGLEGIARVPKKCYVRLVKL</sequence>
<keyword evidence="7" id="KW-0472">Membrane</keyword>
<dbReference type="InterPro" id="IPR050121">
    <property type="entry name" value="Cytochrome_P450_monoxygenase"/>
</dbReference>
<keyword evidence="6" id="KW-0560">Oxidoreductase</keyword>
<dbReference type="PRINTS" id="PR00385">
    <property type="entry name" value="P450"/>
</dbReference>
<evidence type="ECO:0000256" key="3">
    <source>
        <dbReference type="ARBA" id="ARBA00022617"/>
    </source>
</evidence>
<comment type="similarity">
    <text evidence="2">Belongs to the cytochrome P450 family.</text>
</comment>
<protein>
    <recommendedName>
        <fullName evidence="10">Cytochrome P450 E-class, group IV</fullName>
    </recommendedName>
</protein>
<dbReference type="InterPro" id="IPR002403">
    <property type="entry name" value="Cyt_P450_E_grp-IV"/>
</dbReference>
<organism evidence="8 9">
    <name type="scientific">Podospora bellae-mahoneyi</name>
    <dbReference type="NCBI Taxonomy" id="2093777"/>
    <lineage>
        <taxon>Eukaryota</taxon>
        <taxon>Fungi</taxon>
        <taxon>Dikarya</taxon>
        <taxon>Ascomycota</taxon>
        <taxon>Pezizomycotina</taxon>
        <taxon>Sordariomycetes</taxon>
        <taxon>Sordariomycetidae</taxon>
        <taxon>Sordariales</taxon>
        <taxon>Podosporaceae</taxon>
        <taxon>Podospora</taxon>
    </lineage>
</organism>
<dbReference type="Gene3D" id="1.10.630.10">
    <property type="entry name" value="Cytochrome P450"/>
    <property type="match status" value="1"/>
</dbReference>
<evidence type="ECO:0000313" key="8">
    <source>
        <dbReference type="EMBL" id="KAK4641205.1"/>
    </source>
</evidence>
<evidence type="ECO:0000256" key="6">
    <source>
        <dbReference type="ARBA" id="ARBA00023033"/>
    </source>
</evidence>
<accession>A0ABR0FB42</accession>
<dbReference type="PRINTS" id="PR00465">
    <property type="entry name" value="EP450IV"/>
</dbReference>
<name>A0ABR0FB42_9PEZI</name>
<dbReference type="Pfam" id="PF00067">
    <property type="entry name" value="p450"/>
    <property type="match status" value="2"/>
</dbReference>
<evidence type="ECO:0000256" key="4">
    <source>
        <dbReference type="ARBA" id="ARBA00022723"/>
    </source>
</evidence>
<keyword evidence="5" id="KW-0408">Iron</keyword>
<dbReference type="InterPro" id="IPR036396">
    <property type="entry name" value="Cyt_P450_sf"/>
</dbReference>
<evidence type="ECO:0000313" key="9">
    <source>
        <dbReference type="Proteomes" id="UP001322138"/>
    </source>
</evidence>
<evidence type="ECO:0008006" key="10">
    <source>
        <dbReference type="Google" id="ProtNLM"/>
    </source>
</evidence>
<evidence type="ECO:0000256" key="5">
    <source>
        <dbReference type="ARBA" id="ARBA00023004"/>
    </source>
</evidence>
<keyword evidence="3" id="KW-0349">Heme</keyword>
<feature type="transmembrane region" description="Helical" evidence="7">
    <location>
        <begin position="16"/>
        <end position="35"/>
    </location>
</feature>
<reference evidence="8 9" key="1">
    <citation type="journal article" date="2023" name="bioRxiv">
        <title>High-quality genome assemblies of four members of thePodospora anserinaspecies complex.</title>
        <authorList>
            <person name="Ament-Velasquez S.L."/>
            <person name="Vogan A.A."/>
            <person name="Wallerman O."/>
            <person name="Hartmann F."/>
            <person name="Gautier V."/>
            <person name="Silar P."/>
            <person name="Giraud T."/>
            <person name="Johannesson H."/>
        </authorList>
    </citation>
    <scope>NUCLEOTIDE SEQUENCE [LARGE SCALE GENOMIC DNA]</scope>
    <source>
        <strain evidence="8 9">CBS 112042</strain>
    </source>
</reference>
<comment type="caution">
    <text evidence="8">The sequence shown here is derived from an EMBL/GenBank/DDBJ whole genome shotgun (WGS) entry which is preliminary data.</text>
</comment>
<dbReference type="RefSeq" id="XP_062730181.1">
    <property type="nucleotide sequence ID" value="XM_062881441.1"/>
</dbReference>
<dbReference type="GeneID" id="87900923"/>
<comment type="cofactor">
    <cofactor evidence="1">
        <name>heme</name>
        <dbReference type="ChEBI" id="CHEBI:30413"/>
    </cofactor>
</comment>
<keyword evidence="7" id="KW-0812">Transmembrane</keyword>
<dbReference type="PANTHER" id="PTHR24305">
    <property type="entry name" value="CYTOCHROME P450"/>
    <property type="match status" value="1"/>
</dbReference>